<organism evidence="1">
    <name type="scientific">Arundo donax</name>
    <name type="common">Giant reed</name>
    <name type="synonym">Donax arundinaceus</name>
    <dbReference type="NCBI Taxonomy" id="35708"/>
    <lineage>
        <taxon>Eukaryota</taxon>
        <taxon>Viridiplantae</taxon>
        <taxon>Streptophyta</taxon>
        <taxon>Embryophyta</taxon>
        <taxon>Tracheophyta</taxon>
        <taxon>Spermatophyta</taxon>
        <taxon>Magnoliopsida</taxon>
        <taxon>Liliopsida</taxon>
        <taxon>Poales</taxon>
        <taxon>Poaceae</taxon>
        <taxon>PACMAD clade</taxon>
        <taxon>Arundinoideae</taxon>
        <taxon>Arundineae</taxon>
        <taxon>Arundo</taxon>
    </lineage>
</organism>
<evidence type="ECO:0000313" key="1">
    <source>
        <dbReference type="EMBL" id="JAD14736.1"/>
    </source>
</evidence>
<accession>A0A0A9J4U7</accession>
<name>A0A0A9J4U7_ARUDO</name>
<dbReference type="PROSITE" id="PS51257">
    <property type="entry name" value="PROKAR_LIPOPROTEIN"/>
    <property type="match status" value="1"/>
</dbReference>
<protein>
    <submittedName>
        <fullName evidence="1">Uncharacterized protein</fullName>
    </submittedName>
</protein>
<dbReference type="AlphaFoldDB" id="A0A0A9J4U7"/>
<dbReference type="EMBL" id="GBRH01283159">
    <property type="protein sequence ID" value="JAD14736.1"/>
    <property type="molecule type" value="Transcribed_RNA"/>
</dbReference>
<sequence length="58" mass="6290">MSARHLLPFLTALACRLPSSPCYSFGCIAIAIASSCSASKRWKSYPACVRSSRIGLPW</sequence>
<reference evidence="1" key="1">
    <citation type="submission" date="2014-09" db="EMBL/GenBank/DDBJ databases">
        <authorList>
            <person name="Magalhaes I.L.F."/>
            <person name="Oliveira U."/>
            <person name="Santos F.R."/>
            <person name="Vidigal T.H.D.A."/>
            <person name="Brescovit A.D."/>
            <person name="Santos A.J."/>
        </authorList>
    </citation>
    <scope>NUCLEOTIDE SEQUENCE</scope>
    <source>
        <tissue evidence="1">Shoot tissue taken approximately 20 cm above the soil surface</tissue>
    </source>
</reference>
<reference evidence="1" key="2">
    <citation type="journal article" date="2015" name="Data Brief">
        <title>Shoot transcriptome of the giant reed, Arundo donax.</title>
        <authorList>
            <person name="Barrero R.A."/>
            <person name="Guerrero F.D."/>
            <person name="Moolhuijzen P."/>
            <person name="Goolsby J.A."/>
            <person name="Tidwell J."/>
            <person name="Bellgard S.E."/>
            <person name="Bellgard M.I."/>
        </authorList>
    </citation>
    <scope>NUCLEOTIDE SEQUENCE</scope>
    <source>
        <tissue evidence="1">Shoot tissue taken approximately 20 cm above the soil surface</tissue>
    </source>
</reference>
<proteinExistence type="predicted"/>